<protein>
    <submittedName>
        <fullName evidence="1">Peptidase S1 and S6 chymotrypsin/Hap</fullName>
    </submittedName>
</protein>
<dbReference type="OrthoDB" id="449254at2"/>
<dbReference type="Proteomes" id="UP000184550">
    <property type="component" value="Unassembled WGS sequence"/>
</dbReference>
<accession>A0A7Z9E4U9</accession>
<name>A0A7Z9E4U9_9CYAN</name>
<dbReference type="SUPFAM" id="SSF50494">
    <property type="entry name" value="Trypsin-like serine proteases"/>
    <property type="match status" value="1"/>
</dbReference>
<dbReference type="PANTHER" id="PTHR43019:SF23">
    <property type="entry name" value="PROTEASE DO-LIKE 5, CHLOROPLASTIC"/>
    <property type="match status" value="1"/>
</dbReference>
<dbReference type="EMBL" id="CZCU02000161">
    <property type="protein sequence ID" value="VXD24851.1"/>
    <property type="molecule type" value="Genomic_DNA"/>
</dbReference>
<reference evidence="1" key="1">
    <citation type="submission" date="2019-10" db="EMBL/GenBank/DDBJ databases">
        <authorList>
            <consortium name="Genoscope - CEA"/>
            <person name="William W."/>
        </authorList>
    </citation>
    <scope>NUCLEOTIDE SEQUENCE [LARGE SCALE GENOMIC DNA]</scope>
    <source>
        <strain evidence="1">BBR_PRJEB10992</strain>
    </source>
</reference>
<dbReference type="Gene3D" id="2.40.10.120">
    <property type="match status" value="1"/>
</dbReference>
<gene>
    <name evidence="1" type="ORF">PL8927_830179</name>
</gene>
<dbReference type="RefSeq" id="WP_156093326.1">
    <property type="nucleotide sequence ID" value="NZ_LR734883.1"/>
</dbReference>
<dbReference type="AlphaFoldDB" id="A0A7Z9E4U9"/>
<sequence>MVNPSRIPQQLKTLTSMDSYLMILPILVFSKLFLNSPSLEILSTNSIVFPVKSESFCWEASCQVCTPKQLQQIAQNITVKILSGSAWGSGILVRRQGNIYTVLTNQHILTPSDPPYSIQTPDGKIYSAHPISNFKFSGEDLALLQFESETRIYAIANLQTSPKIQPGDKVFGAGFPWLDESQSPSAIEINNTPVIPKNYFNSSILSKPFPSKFSRLNDPEFLPKLGFHLTRGRVSLLSEKAIQQGYQIGYTNPIQKGMSGGPLLNLQGKVIGINGMHAYPLWGDPYIYQDGSLPSPELREKMVQLAFAIPIERVTASLSELNQLSVSVALSSPTSIVEQQLSEAINIINYPDFDYFPINNICKN</sequence>
<evidence type="ECO:0000313" key="1">
    <source>
        <dbReference type="EMBL" id="VXD24851.1"/>
    </source>
</evidence>
<dbReference type="Gene3D" id="2.40.10.10">
    <property type="entry name" value="Trypsin-like serine proteases"/>
    <property type="match status" value="1"/>
</dbReference>
<dbReference type="InterPro" id="IPR009003">
    <property type="entry name" value="Peptidase_S1_PA"/>
</dbReference>
<keyword evidence="2" id="KW-1185">Reference proteome</keyword>
<dbReference type="InterPro" id="IPR043504">
    <property type="entry name" value="Peptidase_S1_PA_chymotrypsin"/>
</dbReference>
<comment type="caution">
    <text evidence="1">The sequence shown here is derived from an EMBL/GenBank/DDBJ whole genome shotgun (WGS) entry which is preliminary data.</text>
</comment>
<dbReference type="PANTHER" id="PTHR43019">
    <property type="entry name" value="SERINE ENDOPROTEASE DEGS"/>
    <property type="match status" value="1"/>
</dbReference>
<organism evidence="1 2">
    <name type="scientific">Planktothrix serta PCC 8927</name>
    <dbReference type="NCBI Taxonomy" id="671068"/>
    <lineage>
        <taxon>Bacteria</taxon>
        <taxon>Bacillati</taxon>
        <taxon>Cyanobacteriota</taxon>
        <taxon>Cyanophyceae</taxon>
        <taxon>Oscillatoriophycideae</taxon>
        <taxon>Oscillatoriales</taxon>
        <taxon>Microcoleaceae</taxon>
        <taxon>Planktothrix</taxon>
    </lineage>
</organism>
<dbReference type="Pfam" id="PF13365">
    <property type="entry name" value="Trypsin_2"/>
    <property type="match status" value="1"/>
</dbReference>
<evidence type="ECO:0000313" key="2">
    <source>
        <dbReference type="Proteomes" id="UP000184550"/>
    </source>
</evidence>
<proteinExistence type="predicted"/>